<evidence type="ECO:0000256" key="2">
    <source>
        <dbReference type="RuleBase" id="RU003616"/>
    </source>
</evidence>
<protein>
    <submittedName>
        <fullName evidence="5">Hsp20/alpha crystallin family protein</fullName>
    </submittedName>
</protein>
<dbReference type="Pfam" id="PF00011">
    <property type="entry name" value="HSP20"/>
    <property type="match status" value="1"/>
</dbReference>
<comment type="caution">
    <text evidence="5">The sequence shown here is derived from an EMBL/GenBank/DDBJ whole genome shotgun (WGS) entry which is preliminary data.</text>
</comment>
<dbReference type="Gene3D" id="2.60.40.790">
    <property type="match status" value="1"/>
</dbReference>
<dbReference type="EMBL" id="DTGT01000114">
    <property type="protein sequence ID" value="HGH60373.1"/>
    <property type="molecule type" value="Genomic_DNA"/>
</dbReference>
<sequence length="153" mass="17085">MIRWRIGQDPLWNELDNLQRRMDGLLNAISSWRPPAELPLWSSARLFPLLNVSDTGTQYVVTAEIPGIKTEDLDIKIEGDTLTIKGERKAVDGGENASYHRRERALGVFQRSLTLPKTVDPDNVKATYKDGILTVTLTKSAAAVPRQITITSE</sequence>
<gene>
    <name evidence="5" type="ORF">ENV54_03625</name>
</gene>
<dbReference type="PROSITE" id="PS01031">
    <property type="entry name" value="SHSP"/>
    <property type="match status" value="1"/>
</dbReference>
<dbReference type="InterPro" id="IPR031107">
    <property type="entry name" value="Small_HSP"/>
</dbReference>
<evidence type="ECO:0000256" key="1">
    <source>
        <dbReference type="PROSITE-ProRule" id="PRU00285"/>
    </source>
</evidence>
<dbReference type="InterPro" id="IPR007052">
    <property type="entry name" value="CS_dom"/>
</dbReference>
<accession>A0A7C4EU39</accession>
<reference evidence="5" key="1">
    <citation type="journal article" date="2020" name="mSystems">
        <title>Genome- and Community-Level Interaction Insights into Carbon Utilization and Element Cycling Functions of Hydrothermarchaeota in Hydrothermal Sediment.</title>
        <authorList>
            <person name="Zhou Z."/>
            <person name="Liu Y."/>
            <person name="Xu W."/>
            <person name="Pan J."/>
            <person name="Luo Z.H."/>
            <person name="Li M."/>
        </authorList>
    </citation>
    <scope>NUCLEOTIDE SEQUENCE [LARGE SCALE GENOMIC DNA]</scope>
    <source>
        <strain evidence="5">SpSt-769</strain>
    </source>
</reference>
<dbReference type="PROSITE" id="PS51203">
    <property type="entry name" value="CS"/>
    <property type="match status" value="1"/>
</dbReference>
<dbReference type="InterPro" id="IPR008978">
    <property type="entry name" value="HSP20-like_chaperone"/>
</dbReference>
<evidence type="ECO:0000259" key="3">
    <source>
        <dbReference type="PROSITE" id="PS01031"/>
    </source>
</evidence>
<organism evidence="5">
    <name type="scientific">Desulfomonile tiedjei</name>
    <dbReference type="NCBI Taxonomy" id="2358"/>
    <lineage>
        <taxon>Bacteria</taxon>
        <taxon>Pseudomonadati</taxon>
        <taxon>Thermodesulfobacteriota</taxon>
        <taxon>Desulfomonilia</taxon>
        <taxon>Desulfomonilales</taxon>
        <taxon>Desulfomonilaceae</taxon>
        <taxon>Desulfomonile</taxon>
    </lineage>
</organism>
<comment type="similarity">
    <text evidence="1 2">Belongs to the small heat shock protein (HSP20) family.</text>
</comment>
<dbReference type="CDD" id="cd06464">
    <property type="entry name" value="ACD_sHsps-like"/>
    <property type="match status" value="1"/>
</dbReference>
<dbReference type="AlphaFoldDB" id="A0A7C4EU39"/>
<name>A0A7C4EU39_9BACT</name>
<evidence type="ECO:0000313" key="5">
    <source>
        <dbReference type="EMBL" id="HGH60373.1"/>
    </source>
</evidence>
<evidence type="ECO:0000259" key="4">
    <source>
        <dbReference type="PROSITE" id="PS51203"/>
    </source>
</evidence>
<feature type="domain" description="CS" evidence="4">
    <location>
        <begin position="45"/>
        <end position="153"/>
    </location>
</feature>
<feature type="domain" description="SHSP" evidence="3">
    <location>
        <begin position="41"/>
        <end position="153"/>
    </location>
</feature>
<dbReference type="SUPFAM" id="SSF49764">
    <property type="entry name" value="HSP20-like chaperones"/>
    <property type="match status" value="1"/>
</dbReference>
<dbReference type="PANTHER" id="PTHR11527">
    <property type="entry name" value="HEAT-SHOCK PROTEIN 20 FAMILY MEMBER"/>
    <property type="match status" value="1"/>
</dbReference>
<dbReference type="InterPro" id="IPR002068">
    <property type="entry name" value="A-crystallin/Hsp20_dom"/>
</dbReference>
<proteinExistence type="inferred from homology"/>